<feature type="region of interest" description="Disordered" evidence="2">
    <location>
        <begin position="412"/>
        <end position="468"/>
    </location>
</feature>
<dbReference type="SMART" id="SM00355">
    <property type="entry name" value="ZnF_C2H2"/>
    <property type="match status" value="5"/>
</dbReference>
<organism evidence="4 5">
    <name type="scientific">Stentor coeruleus</name>
    <dbReference type="NCBI Taxonomy" id="5963"/>
    <lineage>
        <taxon>Eukaryota</taxon>
        <taxon>Sar</taxon>
        <taxon>Alveolata</taxon>
        <taxon>Ciliophora</taxon>
        <taxon>Postciliodesmatophora</taxon>
        <taxon>Heterotrichea</taxon>
        <taxon>Heterotrichida</taxon>
        <taxon>Stentoridae</taxon>
        <taxon>Stentor</taxon>
    </lineage>
</organism>
<evidence type="ECO:0000259" key="3">
    <source>
        <dbReference type="PROSITE" id="PS50089"/>
    </source>
</evidence>
<proteinExistence type="predicted"/>
<feature type="domain" description="RING-type" evidence="3">
    <location>
        <begin position="3"/>
        <end position="44"/>
    </location>
</feature>
<dbReference type="GO" id="GO:0016567">
    <property type="term" value="P:protein ubiquitination"/>
    <property type="evidence" value="ECO:0007669"/>
    <property type="project" value="TreeGrafter"/>
</dbReference>
<dbReference type="PROSITE" id="PS50089">
    <property type="entry name" value="ZF_RING_2"/>
    <property type="match status" value="1"/>
</dbReference>
<dbReference type="PROSITE" id="PS00028">
    <property type="entry name" value="ZINC_FINGER_C2H2_1"/>
    <property type="match status" value="1"/>
</dbReference>
<evidence type="ECO:0000313" key="4">
    <source>
        <dbReference type="EMBL" id="OMJ87391.1"/>
    </source>
</evidence>
<accession>A0A1R2CEF5</accession>
<comment type="caution">
    <text evidence="4">The sequence shown here is derived from an EMBL/GenBank/DDBJ whole genome shotgun (WGS) entry which is preliminary data.</text>
</comment>
<evidence type="ECO:0000256" key="2">
    <source>
        <dbReference type="SAM" id="MobiDB-lite"/>
    </source>
</evidence>
<keyword evidence="1" id="KW-0862">Zinc</keyword>
<keyword evidence="1" id="KW-0479">Metal-binding</keyword>
<dbReference type="PANTHER" id="PTHR22938:SF0">
    <property type="entry name" value="E3 UBIQUITIN-PROTEIN LIGASE ZNF598"/>
    <property type="match status" value="1"/>
</dbReference>
<evidence type="ECO:0000256" key="1">
    <source>
        <dbReference type="PROSITE-ProRule" id="PRU00175"/>
    </source>
</evidence>
<dbReference type="PANTHER" id="PTHR22938">
    <property type="entry name" value="ZINC FINGER PROTEIN 598"/>
    <property type="match status" value="1"/>
</dbReference>
<keyword evidence="5" id="KW-1185">Reference proteome</keyword>
<feature type="compositionally biased region" description="Polar residues" evidence="2">
    <location>
        <begin position="455"/>
        <end position="468"/>
    </location>
</feature>
<dbReference type="EMBL" id="MPUH01000178">
    <property type="protein sequence ID" value="OMJ87391.1"/>
    <property type="molecule type" value="Genomic_DNA"/>
</dbReference>
<protein>
    <recommendedName>
        <fullName evidence="3">RING-type domain-containing protein</fullName>
    </recommendedName>
</protein>
<dbReference type="GO" id="GO:0072344">
    <property type="term" value="P:rescue of stalled ribosome"/>
    <property type="evidence" value="ECO:0007669"/>
    <property type="project" value="InterPro"/>
</dbReference>
<evidence type="ECO:0000313" key="5">
    <source>
        <dbReference type="Proteomes" id="UP000187209"/>
    </source>
</evidence>
<dbReference type="AlphaFoldDB" id="A0A1R2CEF5"/>
<dbReference type="InterPro" id="IPR044288">
    <property type="entry name" value="ZNF598/HEL2"/>
</dbReference>
<name>A0A1R2CEF5_9CILI</name>
<dbReference type="OrthoDB" id="3838338at2759"/>
<keyword evidence="1" id="KW-0863">Zinc-finger</keyword>
<gene>
    <name evidence="4" type="ORF">SteCoe_10898</name>
</gene>
<dbReference type="GO" id="GO:0043022">
    <property type="term" value="F:ribosome binding"/>
    <property type="evidence" value="ECO:0007669"/>
    <property type="project" value="TreeGrafter"/>
</dbReference>
<dbReference type="GO" id="GO:0008270">
    <property type="term" value="F:zinc ion binding"/>
    <property type="evidence" value="ECO:0007669"/>
    <property type="project" value="UniProtKB-KW"/>
</dbReference>
<dbReference type="InterPro" id="IPR013087">
    <property type="entry name" value="Znf_C2H2_type"/>
</dbReference>
<dbReference type="Proteomes" id="UP000187209">
    <property type="component" value="Unassembled WGS sequence"/>
</dbReference>
<reference evidence="4 5" key="1">
    <citation type="submission" date="2016-11" db="EMBL/GenBank/DDBJ databases">
        <title>The macronuclear genome of Stentor coeruleus: a giant cell with tiny introns.</title>
        <authorList>
            <person name="Slabodnick M."/>
            <person name="Ruby J.G."/>
            <person name="Reiff S.B."/>
            <person name="Swart E.C."/>
            <person name="Gosai S."/>
            <person name="Prabakaran S."/>
            <person name="Witkowska E."/>
            <person name="Larue G.E."/>
            <person name="Fisher S."/>
            <person name="Freeman R.M."/>
            <person name="Gunawardena J."/>
            <person name="Chu W."/>
            <person name="Stover N.A."/>
            <person name="Gregory B.D."/>
            <person name="Nowacki M."/>
            <person name="Derisi J."/>
            <person name="Roy S.W."/>
            <person name="Marshall W.F."/>
            <person name="Sood P."/>
        </authorList>
    </citation>
    <scope>NUCLEOTIDE SEQUENCE [LARGE SCALE GENOMIC DNA]</scope>
    <source>
        <strain evidence="4">WM001</strain>
    </source>
</reference>
<dbReference type="GO" id="GO:0061630">
    <property type="term" value="F:ubiquitin protein ligase activity"/>
    <property type="evidence" value="ECO:0007669"/>
    <property type="project" value="InterPro"/>
</dbReference>
<feature type="compositionally biased region" description="Basic and acidic residues" evidence="2">
    <location>
        <begin position="419"/>
        <end position="436"/>
    </location>
</feature>
<sequence length="653" mass="76616">MECDLCTETCTFFCITVCGHKSICTLCWYRLRSILYKNSCPVCRQECKHVFVTANPSLTYEDIYKTMWGDSFTGFKHDDLSHMDFDDISELQRLQNFRKSICKICRLESKNFKHFKNHLLTFHNLRICDQCSQNNKLFPSEQELYTEDDYKIHKITLHVQCDLCFTYYYDQRELLLHIKSSHFFCELCAVEKRTAFSHYEDLESHYRQAHYLCEIEMCKNEMHVVFMTYDDLKDHYRCNHRTMNVPAPVLAFKVREEDDRPNMIFEDVAAKNYSVPKINERNKDFEFPALAPAPVQSKILDYSKIKDKKVKKKQEVYPVMQSGGGNLFTPSEKEIKEKKKKEKIQKEQSGKARSEIDKQVARLNNGHISLDEFICWIYEKSIAIDNQLITYIRKNVLSNSFQERIIHVLSSQRPPLKASSEEAKSKKPTQEEEKKSQKWSPQVQQPEEKKRQKPNMANENFPTLGPTQVKPQKTLVQNLLENIVILNNGLINAKYFVDCMLNFTPRGEIQNMKQVIRDKVRPESRMNEVLSCLDYSLVMTAYDNEYPSLSEQKPIIKKTFMENLQDSIKHLNTGMMTIKEFLLTCENISRDEAIESIKILRSGVYNSNTSSQIIKSLESKYNLVNYQDDFPSLKVINLPPEPKKKNNSKKVRK</sequence>
<dbReference type="InterPro" id="IPR001841">
    <property type="entry name" value="Znf_RING"/>
</dbReference>